<evidence type="ECO:0000313" key="2">
    <source>
        <dbReference type="EMBL" id="MCT9812030.1"/>
    </source>
</evidence>
<evidence type="ECO:0000313" key="3">
    <source>
        <dbReference type="Proteomes" id="UP001525968"/>
    </source>
</evidence>
<dbReference type="RefSeq" id="WP_261501270.1">
    <property type="nucleotide sequence ID" value="NZ_JAODYH010000007.1"/>
</dbReference>
<accession>A0ABT2PP25</accession>
<sequence length="296" mass="31166">MSTTQAMQSIARIDAAGVVSLDGGLGPVPWWSFTKTVLAIAALRLVEDGMLCLDSPIDGERFNLRQLLRHEAGLADYGLIAQYHGDVAAGCSPWSVEQLLDRVDVRSSRAQPGQAWVYSNVGYLYVGRQIAQAMGLGLADVLKTCVFQPAGLDTARLARMPSDLEGVNMGDARNYHPGWVYHGLVTGSTLDAARLLAALVGGKLLQAGTMAQMCESRALPEHRSALHPDPAYGLGLMLSAHAAQDHPLGHSGAGPGSGIAVYAKGGEVCALWAAESSQKDATAEAFKLLGNGQAFT</sequence>
<reference evidence="2 3" key="1">
    <citation type="submission" date="2022-09" db="EMBL/GenBank/DDBJ databases">
        <title>Draft genome of isolate Be4.</title>
        <authorList>
            <person name="Sanchez-Castro I."/>
            <person name="Martinez-Rodriguez P."/>
            <person name="Descostes M."/>
            <person name="Merroun M."/>
        </authorList>
    </citation>
    <scope>NUCLEOTIDE SEQUENCE [LARGE SCALE GENOMIC DNA]</scope>
    <source>
        <strain evidence="2 3">Be4</strain>
    </source>
</reference>
<organism evidence="2 3">
    <name type="scientific">Acidovorax bellezanensis</name>
    <dbReference type="NCBI Taxonomy" id="2976702"/>
    <lineage>
        <taxon>Bacteria</taxon>
        <taxon>Pseudomonadati</taxon>
        <taxon>Pseudomonadota</taxon>
        <taxon>Betaproteobacteria</taxon>
        <taxon>Burkholderiales</taxon>
        <taxon>Comamonadaceae</taxon>
        <taxon>Acidovorax</taxon>
    </lineage>
</organism>
<dbReference type="Proteomes" id="UP001525968">
    <property type="component" value="Unassembled WGS sequence"/>
</dbReference>
<gene>
    <name evidence="2" type="ORF">N0K08_15395</name>
</gene>
<evidence type="ECO:0000259" key="1">
    <source>
        <dbReference type="Pfam" id="PF00144"/>
    </source>
</evidence>
<dbReference type="PANTHER" id="PTHR46825:SF7">
    <property type="entry name" value="D-ALANYL-D-ALANINE CARBOXYPEPTIDASE"/>
    <property type="match status" value="1"/>
</dbReference>
<keyword evidence="3" id="KW-1185">Reference proteome</keyword>
<dbReference type="InterPro" id="IPR050491">
    <property type="entry name" value="AmpC-like"/>
</dbReference>
<name>A0ABT2PP25_9BURK</name>
<dbReference type="InterPro" id="IPR012338">
    <property type="entry name" value="Beta-lactam/transpept-like"/>
</dbReference>
<dbReference type="InterPro" id="IPR001466">
    <property type="entry name" value="Beta-lactam-related"/>
</dbReference>
<dbReference type="Gene3D" id="3.40.710.10">
    <property type="entry name" value="DD-peptidase/beta-lactamase superfamily"/>
    <property type="match status" value="1"/>
</dbReference>
<dbReference type="SUPFAM" id="SSF56601">
    <property type="entry name" value="beta-lactamase/transpeptidase-like"/>
    <property type="match status" value="1"/>
</dbReference>
<comment type="caution">
    <text evidence="2">The sequence shown here is derived from an EMBL/GenBank/DDBJ whole genome shotgun (WGS) entry which is preliminary data.</text>
</comment>
<dbReference type="Pfam" id="PF00144">
    <property type="entry name" value="Beta-lactamase"/>
    <property type="match status" value="1"/>
</dbReference>
<proteinExistence type="predicted"/>
<protein>
    <submittedName>
        <fullName evidence="2">Beta-lactamase family protein</fullName>
    </submittedName>
</protein>
<dbReference type="PANTHER" id="PTHR46825">
    <property type="entry name" value="D-ALANYL-D-ALANINE-CARBOXYPEPTIDASE/ENDOPEPTIDASE AMPH"/>
    <property type="match status" value="1"/>
</dbReference>
<dbReference type="EMBL" id="JAODYH010000007">
    <property type="protein sequence ID" value="MCT9812030.1"/>
    <property type="molecule type" value="Genomic_DNA"/>
</dbReference>
<feature type="domain" description="Beta-lactamase-related" evidence="1">
    <location>
        <begin position="29"/>
        <end position="273"/>
    </location>
</feature>